<keyword evidence="2" id="KW-0238">DNA-binding</keyword>
<dbReference type="eggNOG" id="COG3905">
    <property type="taxonomic scope" value="Bacteria"/>
</dbReference>
<dbReference type="InterPro" id="IPR010985">
    <property type="entry name" value="Ribbon_hlx_hlx"/>
</dbReference>
<dbReference type="Gene3D" id="1.10.1220.10">
    <property type="entry name" value="Met repressor-like"/>
    <property type="match status" value="1"/>
</dbReference>
<dbReference type="HOGENOM" id="CLU_155311_3_1_0"/>
<keyword evidence="3" id="KW-1185">Reference proteome</keyword>
<sequence>MATASTTSLKLDLELKKRVQHLAESRRRSSHWLMIDAIETYVDREEKREEYRQAGLAAWNNYQTTGLHLTAEEADSWLAKLENGEKAKAPKCHV</sequence>
<evidence type="ECO:0000313" key="2">
    <source>
        <dbReference type="EMBL" id="AEU37486.1"/>
    </source>
</evidence>
<dbReference type="Proteomes" id="UP000007113">
    <property type="component" value="Chromosome"/>
</dbReference>
<organism evidence="2 3">
    <name type="scientific">Granulicella mallensis (strain ATCC BAA-1857 / DSM 23137 / MP5ACTX8)</name>
    <dbReference type="NCBI Taxonomy" id="682795"/>
    <lineage>
        <taxon>Bacteria</taxon>
        <taxon>Pseudomonadati</taxon>
        <taxon>Acidobacteriota</taxon>
        <taxon>Terriglobia</taxon>
        <taxon>Terriglobales</taxon>
        <taxon>Acidobacteriaceae</taxon>
        <taxon>Granulicella</taxon>
    </lineage>
</organism>
<reference evidence="2 3" key="1">
    <citation type="submission" date="2011-11" db="EMBL/GenBank/DDBJ databases">
        <title>Complete sequence of Granulicella mallensis MP5ACTX8.</title>
        <authorList>
            <consortium name="US DOE Joint Genome Institute"/>
            <person name="Lucas S."/>
            <person name="Copeland A."/>
            <person name="Lapidus A."/>
            <person name="Cheng J.-F."/>
            <person name="Goodwin L."/>
            <person name="Pitluck S."/>
            <person name="Peters L."/>
            <person name="Lu M."/>
            <person name="Detter J.C."/>
            <person name="Han C."/>
            <person name="Tapia R."/>
            <person name="Land M."/>
            <person name="Hauser L."/>
            <person name="Kyrpides N."/>
            <person name="Ivanova N."/>
            <person name="Mikhailova N."/>
            <person name="Pagani I."/>
            <person name="Rawat S."/>
            <person name="Mannisto M."/>
            <person name="Haggblom M."/>
            <person name="Woyke T."/>
        </authorList>
    </citation>
    <scope>NUCLEOTIDE SEQUENCE [LARGE SCALE GENOMIC DNA]</scope>
    <source>
        <strain evidence="3">ATCC BAA-1857 / DSM 23137 / MP5ACTX8</strain>
    </source>
</reference>
<dbReference type="GO" id="GO:0003677">
    <property type="term" value="F:DNA binding"/>
    <property type="evidence" value="ECO:0007669"/>
    <property type="project" value="UniProtKB-KW"/>
</dbReference>
<dbReference type="RefSeq" id="WP_014266362.1">
    <property type="nucleotide sequence ID" value="NC_016631.1"/>
</dbReference>
<evidence type="ECO:0000313" key="3">
    <source>
        <dbReference type="Proteomes" id="UP000007113"/>
    </source>
</evidence>
<dbReference type="EMBL" id="CP003130">
    <property type="protein sequence ID" value="AEU37486.1"/>
    <property type="molecule type" value="Genomic_DNA"/>
</dbReference>
<name>G8NT56_GRAMM</name>
<evidence type="ECO:0000259" key="1">
    <source>
        <dbReference type="Pfam" id="PF01402"/>
    </source>
</evidence>
<dbReference type="SUPFAM" id="SSF47598">
    <property type="entry name" value="Ribbon-helix-helix"/>
    <property type="match status" value="1"/>
</dbReference>
<gene>
    <name evidence="2" type="ordered locus">AciX8_3185</name>
</gene>
<dbReference type="GO" id="GO:0006355">
    <property type="term" value="P:regulation of DNA-templated transcription"/>
    <property type="evidence" value="ECO:0007669"/>
    <property type="project" value="InterPro"/>
</dbReference>
<dbReference type="STRING" id="682795.AciX8_3185"/>
<dbReference type="Pfam" id="PF01402">
    <property type="entry name" value="RHH_1"/>
    <property type="match status" value="1"/>
</dbReference>
<dbReference type="KEGG" id="gma:AciX8_3185"/>
<dbReference type="OrthoDB" id="5298181at2"/>
<accession>G8NT56</accession>
<dbReference type="InterPro" id="IPR013321">
    <property type="entry name" value="Arc_rbn_hlx_hlx"/>
</dbReference>
<protein>
    <submittedName>
        <fullName evidence="2">CopG-like domain-containing protein DNA-binding</fullName>
    </submittedName>
</protein>
<dbReference type="AlphaFoldDB" id="G8NT56"/>
<dbReference type="InterPro" id="IPR002145">
    <property type="entry name" value="CopG"/>
</dbReference>
<feature type="domain" description="Ribbon-helix-helix protein CopG" evidence="1">
    <location>
        <begin position="7"/>
        <end position="45"/>
    </location>
</feature>
<dbReference type="CDD" id="cd22233">
    <property type="entry name" value="RHH_CopAso-like"/>
    <property type="match status" value="1"/>
</dbReference>
<proteinExistence type="predicted"/>